<evidence type="ECO:0000256" key="1">
    <source>
        <dbReference type="SAM" id="MobiDB-lite"/>
    </source>
</evidence>
<evidence type="ECO:0000313" key="3">
    <source>
        <dbReference type="Proteomes" id="UP000027138"/>
    </source>
</evidence>
<gene>
    <name evidence="2" type="ORF">JCGZ_05846</name>
</gene>
<name>A0A067J8P5_JATCU</name>
<accession>A0A067J8P5</accession>
<protein>
    <submittedName>
        <fullName evidence="2">Uncharacterized protein</fullName>
    </submittedName>
</protein>
<reference evidence="2 3" key="1">
    <citation type="journal article" date="2014" name="PLoS ONE">
        <title>Global Analysis of Gene Expression Profiles in Physic Nut (Jatropha curcas L.) Seedlings Exposed to Salt Stress.</title>
        <authorList>
            <person name="Zhang L."/>
            <person name="Zhang C."/>
            <person name="Wu P."/>
            <person name="Chen Y."/>
            <person name="Li M."/>
            <person name="Jiang H."/>
            <person name="Wu G."/>
        </authorList>
    </citation>
    <scope>NUCLEOTIDE SEQUENCE [LARGE SCALE GENOMIC DNA]</scope>
    <source>
        <strain evidence="3">cv. GZQX0401</strain>
        <tissue evidence="2">Young leaves</tissue>
    </source>
</reference>
<dbReference type="OrthoDB" id="1926437at2759"/>
<dbReference type="Proteomes" id="UP000027138">
    <property type="component" value="Unassembled WGS sequence"/>
</dbReference>
<feature type="compositionally biased region" description="Polar residues" evidence="1">
    <location>
        <begin position="107"/>
        <end position="121"/>
    </location>
</feature>
<feature type="compositionally biased region" description="Low complexity" evidence="1">
    <location>
        <begin position="61"/>
        <end position="84"/>
    </location>
</feature>
<proteinExistence type="predicted"/>
<organism evidence="2 3">
    <name type="scientific">Jatropha curcas</name>
    <name type="common">Barbados nut</name>
    <dbReference type="NCBI Taxonomy" id="180498"/>
    <lineage>
        <taxon>Eukaryota</taxon>
        <taxon>Viridiplantae</taxon>
        <taxon>Streptophyta</taxon>
        <taxon>Embryophyta</taxon>
        <taxon>Tracheophyta</taxon>
        <taxon>Spermatophyta</taxon>
        <taxon>Magnoliopsida</taxon>
        <taxon>eudicotyledons</taxon>
        <taxon>Gunneridae</taxon>
        <taxon>Pentapetalae</taxon>
        <taxon>rosids</taxon>
        <taxon>fabids</taxon>
        <taxon>Malpighiales</taxon>
        <taxon>Euphorbiaceae</taxon>
        <taxon>Crotonoideae</taxon>
        <taxon>Jatropheae</taxon>
        <taxon>Jatropha</taxon>
    </lineage>
</organism>
<dbReference type="EMBL" id="KK920209">
    <property type="protein sequence ID" value="KDP20077.1"/>
    <property type="molecule type" value="Genomic_DNA"/>
</dbReference>
<evidence type="ECO:0000313" key="2">
    <source>
        <dbReference type="EMBL" id="KDP20077.1"/>
    </source>
</evidence>
<keyword evidence="3" id="KW-1185">Reference proteome</keyword>
<feature type="region of interest" description="Disordered" evidence="1">
    <location>
        <begin position="38"/>
        <end position="121"/>
    </location>
</feature>
<sequence>MVEQLVYQRWLNACLRFEIQSYPTKISSKPSNWNIILSTNSSNQKPFDEKSDQQLVLDDISSNTSSTESEKTNSSIFTRSSSSSSEKKSSLRHYRVNPRGRNGLNRRFSTSMVPSKQSDNVTKRVSFTDLAAAFLDKEERE</sequence>
<dbReference type="AlphaFoldDB" id="A0A067J8P5"/>